<dbReference type="RefSeq" id="WP_077243534.1">
    <property type="nucleotide sequence ID" value="NZ_MUZR01000004.1"/>
</dbReference>
<evidence type="ECO:0000256" key="1">
    <source>
        <dbReference type="ARBA" id="ARBA00004651"/>
    </source>
</evidence>
<dbReference type="InterPro" id="IPR003841">
    <property type="entry name" value="Na/Pi_transpt"/>
</dbReference>
<dbReference type="OrthoDB" id="5786928at2"/>
<dbReference type="GO" id="GO:0044341">
    <property type="term" value="P:sodium-dependent phosphate transport"/>
    <property type="evidence" value="ECO:0007669"/>
    <property type="project" value="InterPro"/>
</dbReference>
<comment type="subcellular location">
    <subcellularLocation>
        <location evidence="1">Cell membrane</location>
        <topology evidence="1">Multi-pass membrane protein</topology>
    </subcellularLocation>
</comment>
<dbReference type="STRING" id="252474.B1A74_01180"/>
<evidence type="ECO:0000313" key="9">
    <source>
        <dbReference type="Proteomes" id="UP000189177"/>
    </source>
</evidence>
<dbReference type="Proteomes" id="UP000189177">
    <property type="component" value="Unassembled WGS sequence"/>
</dbReference>
<dbReference type="EMBL" id="MUZR01000004">
    <property type="protein sequence ID" value="OOC11264.1"/>
    <property type="molecule type" value="Genomic_DNA"/>
</dbReference>
<keyword evidence="9" id="KW-1185">Reference proteome</keyword>
<evidence type="ECO:0000256" key="6">
    <source>
        <dbReference type="SAM" id="Coils"/>
    </source>
</evidence>
<protein>
    <submittedName>
        <fullName evidence="8">Na+/Picotransporter</fullName>
    </submittedName>
</protein>
<accession>A0A1V3A1Q2</accession>
<keyword evidence="6" id="KW-0175">Coiled coil</keyword>
<organism evidence="8 9">
    <name type="scientific">Thioalkalivibrio halophilus</name>
    <dbReference type="NCBI Taxonomy" id="252474"/>
    <lineage>
        <taxon>Bacteria</taxon>
        <taxon>Pseudomonadati</taxon>
        <taxon>Pseudomonadota</taxon>
        <taxon>Gammaproteobacteria</taxon>
        <taxon>Chromatiales</taxon>
        <taxon>Ectothiorhodospiraceae</taxon>
        <taxon>Thioalkalivibrio</taxon>
    </lineage>
</organism>
<feature type="transmembrane region" description="Helical" evidence="7">
    <location>
        <begin position="68"/>
        <end position="87"/>
    </location>
</feature>
<evidence type="ECO:0000256" key="3">
    <source>
        <dbReference type="ARBA" id="ARBA00022692"/>
    </source>
</evidence>
<evidence type="ECO:0000256" key="5">
    <source>
        <dbReference type="ARBA" id="ARBA00023136"/>
    </source>
</evidence>
<reference evidence="8 9" key="1">
    <citation type="submission" date="2017-02" db="EMBL/GenBank/DDBJ databases">
        <title>Genomic diversity within the haloalkaliphilic genus Thioalkalivibrio.</title>
        <authorList>
            <person name="Ahn A.-C."/>
            <person name="Meier-Kolthoff J."/>
            <person name="Overmars L."/>
            <person name="Richter M."/>
            <person name="Woyke T."/>
            <person name="Sorokin D.Y."/>
            <person name="Muyzer G."/>
        </authorList>
    </citation>
    <scope>NUCLEOTIDE SEQUENCE [LARGE SCALE GENOMIC DNA]</scope>
    <source>
        <strain evidence="8 9">HL17</strain>
    </source>
</reference>
<feature type="transmembrane region" description="Helical" evidence="7">
    <location>
        <begin position="275"/>
        <end position="300"/>
    </location>
</feature>
<keyword evidence="4 7" id="KW-1133">Transmembrane helix</keyword>
<proteinExistence type="predicted"/>
<evidence type="ECO:0000256" key="4">
    <source>
        <dbReference type="ARBA" id="ARBA00022989"/>
    </source>
</evidence>
<evidence type="ECO:0000313" key="8">
    <source>
        <dbReference type="EMBL" id="OOC11264.1"/>
    </source>
</evidence>
<dbReference type="PANTHER" id="PTHR10010">
    <property type="entry name" value="SOLUTE CARRIER FAMILY 34 SODIUM PHOSPHATE , MEMBER 2-RELATED"/>
    <property type="match status" value="1"/>
</dbReference>
<feature type="transmembrane region" description="Helical" evidence="7">
    <location>
        <begin position="250"/>
        <end position="269"/>
    </location>
</feature>
<dbReference type="GO" id="GO:0005886">
    <property type="term" value="C:plasma membrane"/>
    <property type="evidence" value="ECO:0007669"/>
    <property type="project" value="UniProtKB-SubCell"/>
</dbReference>
<feature type="transmembrane region" description="Helical" evidence="7">
    <location>
        <begin position="218"/>
        <end position="238"/>
    </location>
</feature>
<sequence>MNGEWMITFEIAATLFAGLGLFFVGIRLIGEHLRQLADQRLRALVGRATGSSRAAALLGLVGGAITQSIHAVIFVLISLVTAGVLDARRAQPVINYANLGTSLLVLIAALDLTLLVFILVGVTGLLFYFDRDRSARVRHLIRAMLGIGLLFLGLMFIKEGAKPLSELAWMTDLMSLSAQSLLIAFVTGLVFAVIAHSASSITIVTMALAAGGVIDLEYGLVVVYGASFGTGLSTLILAASHKGLGRQLALYQFILKGLGLLVLLPLFWIEFYGGIPLVAAALQATGAGIGLQIAFAYILYQVVCDLAMHPVHGRVSRFLERTAPPTEEEALGKPRFIYAGARNDAGSALVLAEQEQLRLLQRLPDYLDAVRDDADGAGHDRRALHRGNLQVTEAIERFLDDILSGALSGATLDHAIVLKNRNQLLHQLEETLNDLATEIERARRAGAGSEAGALTHNVAETLHMMLLTLNDAARTGDPEDIALLQSLTHDRSELMDSIRRRLLASGDLDGAVREAVFGATSLFERGIWVLRRYALLLDPPAGASYEAGPATEGVAT</sequence>
<dbReference type="NCBIfam" id="NF037997">
    <property type="entry name" value="Na_Pi_symport"/>
    <property type="match status" value="1"/>
</dbReference>
<feature type="transmembrane region" description="Helical" evidence="7">
    <location>
        <begin position="99"/>
        <end position="128"/>
    </location>
</feature>
<dbReference type="AlphaFoldDB" id="A0A1V3A1Q2"/>
<dbReference type="Pfam" id="PF02690">
    <property type="entry name" value="Na_Pi_cotrans"/>
    <property type="match status" value="2"/>
</dbReference>
<feature type="coiled-coil region" evidence="6">
    <location>
        <begin position="418"/>
        <end position="445"/>
    </location>
</feature>
<evidence type="ECO:0000256" key="2">
    <source>
        <dbReference type="ARBA" id="ARBA00022475"/>
    </source>
</evidence>
<keyword evidence="2" id="KW-1003">Cell membrane</keyword>
<comment type="caution">
    <text evidence="8">The sequence shown here is derived from an EMBL/GenBank/DDBJ whole genome shotgun (WGS) entry which is preliminary data.</text>
</comment>
<dbReference type="GO" id="GO:0005436">
    <property type="term" value="F:sodium:phosphate symporter activity"/>
    <property type="evidence" value="ECO:0007669"/>
    <property type="project" value="InterPro"/>
</dbReference>
<keyword evidence="5 7" id="KW-0472">Membrane</keyword>
<feature type="transmembrane region" description="Helical" evidence="7">
    <location>
        <begin position="6"/>
        <end position="29"/>
    </location>
</feature>
<name>A0A1V3A1Q2_9GAMM</name>
<feature type="transmembrane region" description="Helical" evidence="7">
    <location>
        <begin position="178"/>
        <end position="198"/>
    </location>
</feature>
<gene>
    <name evidence="8" type="ORF">B1A74_01180</name>
</gene>
<evidence type="ECO:0000256" key="7">
    <source>
        <dbReference type="SAM" id="Phobius"/>
    </source>
</evidence>
<keyword evidence="3 7" id="KW-0812">Transmembrane</keyword>
<feature type="transmembrane region" description="Helical" evidence="7">
    <location>
        <begin position="140"/>
        <end position="157"/>
    </location>
</feature>
<dbReference type="PANTHER" id="PTHR10010:SF46">
    <property type="entry name" value="SODIUM-DEPENDENT PHOSPHATE TRANSPORT PROTEIN 2B"/>
    <property type="match status" value="1"/>
</dbReference>